<gene>
    <name evidence="1" type="ORF">PMG25_24390</name>
</gene>
<reference evidence="1 2" key="1">
    <citation type="submission" date="2023-01" db="EMBL/GenBank/DDBJ databases">
        <title>Novel diversity within Roseofilum (Cyanobacteria; Desertifilaceae) from marine benthic mats with descriptions of four novel species.</title>
        <authorList>
            <person name="Wang Y."/>
            <person name="Berthold D.E."/>
            <person name="Hu J."/>
            <person name="Lefler F.W."/>
            <person name="Laughinghouse H.D. IV."/>
        </authorList>
    </citation>
    <scope>NUCLEOTIDE SEQUENCE [LARGE SCALE GENOMIC DNA]</scope>
    <source>
        <strain evidence="1 2">BLCC-M114</strain>
    </source>
</reference>
<proteinExistence type="predicted"/>
<dbReference type="RefSeq" id="WP_283769476.1">
    <property type="nucleotide sequence ID" value="NZ_JAQOSO010000120.1"/>
</dbReference>
<dbReference type="Pfam" id="PF04255">
    <property type="entry name" value="DUF433"/>
    <property type="match status" value="1"/>
</dbReference>
<protein>
    <submittedName>
        <fullName evidence="1">DUF433 domain-containing protein</fullName>
    </submittedName>
</protein>
<dbReference type="Gene3D" id="1.10.10.10">
    <property type="entry name" value="Winged helix-like DNA-binding domain superfamily/Winged helix DNA-binding domain"/>
    <property type="match status" value="1"/>
</dbReference>
<dbReference type="SUPFAM" id="SSF46689">
    <property type="entry name" value="Homeodomain-like"/>
    <property type="match status" value="1"/>
</dbReference>
<evidence type="ECO:0000313" key="2">
    <source>
        <dbReference type="Proteomes" id="UP001235849"/>
    </source>
</evidence>
<dbReference type="PANTHER" id="PTHR34849">
    <property type="entry name" value="SSL5025 PROTEIN"/>
    <property type="match status" value="1"/>
</dbReference>
<keyword evidence="2" id="KW-1185">Reference proteome</keyword>
<dbReference type="EMBL" id="JAQOSO010000120">
    <property type="protein sequence ID" value="MDJ1177238.1"/>
    <property type="molecule type" value="Genomic_DNA"/>
</dbReference>
<dbReference type="InterPro" id="IPR036388">
    <property type="entry name" value="WH-like_DNA-bd_sf"/>
</dbReference>
<comment type="caution">
    <text evidence="1">The sequence shown here is derived from an EMBL/GenBank/DDBJ whole genome shotgun (WGS) entry which is preliminary data.</text>
</comment>
<name>A0ABT7BDH1_9CYAN</name>
<dbReference type="Proteomes" id="UP001235849">
    <property type="component" value="Unassembled WGS sequence"/>
</dbReference>
<dbReference type="InterPro" id="IPR007367">
    <property type="entry name" value="DUF433"/>
</dbReference>
<accession>A0ABT7BDH1</accession>
<organism evidence="1 2">
    <name type="scientific">Roseofilum capinflatum BLCC-M114</name>
    <dbReference type="NCBI Taxonomy" id="3022440"/>
    <lineage>
        <taxon>Bacteria</taxon>
        <taxon>Bacillati</taxon>
        <taxon>Cyanobacteriota</taxon>
        <taxon>Cyanophyceae</taxon>
        <taxon>Desertifilales</taxon>
        <taxon>Desertifilaceae</taxon>
        <taxon>Roseofilum</taxon>
        <taxon>Roseofilum capinflatum</taxon>
    </lineage>
</organism>
<evidence type="ECO:0000313" key="1">
    <source>
        <dbReference type="EMBL" id="MDJ1177238.1"/>
    </source>
</evidence>
<dbReference type="PANTHER" id="PTHR34849:SF1">
    <property type="entry name" value="SLR0770 PROTEIN"/>
    <property type="match status" value="1"/>
</dbReference>
<dbReference type="InterPro" id="IPR009057">
    <property type="entry name" value="Homeodomain-like_sf"/>
</dbReference>
<sequence>MVSSINIDSLITTDPKLRSGRPIIAGTGTSVRRVAALYNQGYGAEEIARRLDHLTLTQVYAALTYYHANREAMDGDLQAEQDAYTQLAQQHYQQRKA</sequence>